<feature type="domain" description="Protein kinase" evidence="3">
    <location>
        <begin position="4969"/>
        <end position="5245"/>
    </location>
</feature>
<dbReference type="Gene3D" id="2.160.20.10">
    <property type="entry name" value="Single-stranded right-handed beta-helix, Pectin lyase-like"/>
    <property type="match status" value="1"/>
</dbReference>
<keyword evidence="2" id="KW-1133">Transmembrane helix</keyword>
<keyword evidence="2" id="KW-0812">Transmembrane</keyword>
<feature type="region of interest" description="Disordered" evidence="1">
    <location>
        <begin position="5120"/>
        <end position="5140"/>
    </location>
</feature>
<dbReference type="InterPro" id="IPR006626">
    <property type="entry name" value="PbH1"/>
</dbReference>
<sequence length="5256" mass="554906">MLNHDTRSHNSPKPSSDHSQTTRILGSDFEAVRNGLYGSIFRDLNNNQNIACLNSTFVSNEHTYSEIYEKRQIVTSNQLTFSNCLFQNCVTAVFGGGGLFMDTTGKVELEFCDFLSCSVSDPGSNGGGFFRNQFDANPSDTTTIIGCVFTSCSGSLYGGGVRLGVDCQRKPELPATLKDCLFLGNRAEYSGGGLHIDYPGESTITNCSFIRNTGSTVSNLFIFGTNQKQSYSSIVIEGSDDSQTNSLVSTLCIYELLSFSDFRVSGGSQLGAGVLRLQDLTYLPSNFPLGEVNSTLYPLPHLSNWVVERKETDTDVPTIVIHKVYDDRFALATFSPSELLDSHNTCYSSGSQPTVISGSSKQSDWLTGNEMRVNSAETDSTFCWIPNSKCKSLSGLLFRTGNTFEGSIVLENGTFSEHDINVGARTLVISGESKDGVALTDSRSTTALLIVTTGDLSLSKMELVASGSSPLLCSTGLITLSDLLFSCPIKSTSSMIIGTSGRISGSSMDISSLSFSSAHLFELSGTNLTLSDIQFTSISTEDSGSILHSTLSGRIFMDGITFSGCSCGALAVGRSVVIERDSFENEDIVLRNIDVKTPNLQGTHEVYLLGKNLQQFIQNEEWEALIGSDSSQTAARMELFGGKDPDKPIQSGPLAYLRYPYESGRKYVDPSFWDHEECGLKYLPCKTLVDTHKTLSEPNQELFIRSTLTLASPLKSLTTGSTILSSSTSPQVLELLSTAQFTVEQETSLSLKHLAILLPQQVSSSLFSVSGGTLSFVEGINFKQASNTGTHQTSLFSLSSGFLDIKNTNLDFDSELAITSSLIAQSGGSLTLTGCSFSNVRNLEGNGGVLMSSLKKSTDSLSITSTTFRHCSAGGSGGVLFMSCASGVLSSQLVVAVTSFDTCSSGSGKGGCVFVSGSGLASLIAPSNWSGHPTSLGETESLFWGEDVTLSATPFSSATLLVYLVSFSHRDIFLASDGQDVIGCGRSDLPCATLEHSLTHLSSQPTNIVTIEGSVSLDFELKTTLLSLELSGKGETKQNVKVEDGGMITASGNSLVLKNLHFSTELTSSTSLISLSSSESLSIKTCSFVGFKSTCAGSIVSGTVGDGQSFAIDGTSSFTSCSGGDGGCVNVGVVGSGSIRLGGSFSKCSSSGKGGALYLDLTGSTESTQISFDSLSFSTVDRNSALEGSNMFVTSSSLSDLVTSEPFKALAPPAQTTPFDATEKNSFVGFESEKVKGSLLYFWHPHTATSGSVHVHSSGADHANCGLSPLPCSSLSHSMDAMKEAKSVTLDSSMVVSAPFESTASEWTLTQSSASHILSLTKDGQLKISTDSGSKLSLLSLHIIAKEVTTDRTSPLIEVGSGSITFSTCSIGDSGRMIPLTLCSVEGGSVSFEGGTTIVGPSTSHHLLRVVSGELSINSSLTITHSLSPRSVSLIHMTGGTTTIENSLASIVSSPTPLTVAGTASLVLSSVIDTFSIDLPTIVNQNGGSVTIISSSFSDGSLTNSFIASCGSMKIVDTRFTELRANSSSNGNQMRALTLTVNENECVVIGDENQAVEFVDCSSDGDGGAMFCSVNGGGELRMLNVSFSGCSSSGVGGGLAVAASENVLGSSLTIRATFSSCSCGSGAKGDWIHLMGWSFEDLIVLSNWEVSQSSLSSPTDDSLLFGVDMTEEPSSSYKNITLLIVTIEDSVHLDFELETTRTSLELTGKGDIKPNVKVEDGGMITASGNSLALNKLHFSTELTSSPSLISLSSEASLTITSCSFSSFTCSSNGSIVSGSVGMTQTLKLSGVTFEDCSSLVGTHSVHLDLFACTSTTPLLFKSLTFSHSTVTPSPDVLIVGKDLGGIVTRSLWEGTFESSPATQLWSEDTKHNITCSLLLYLTDIKSEIQVGGSQHADIDDCGHFGVGCTSLGKGIARMNSSVSTTTLTIASDLTFDKLISFVSEKEAILTRSAGVVFRRGQNGRFSLTAGKLVPQSIAFTTLETEFSESLFTITSSGSLSIKTCSFVGFKSTCAGSIVSGTVGDGQSFAIDGTSSFTSCSGGDGGCVNVGVVGSGSIRLGGSFSKCSSSGKGGALYLDLTGSTESTQISFDSLSFSTVDRNSALEGSNMFVTSSSLSDLVTSEPFKALAPPAQTTPFDATEKNSFVGFESEKVKGSLLYFWHPHTATSGSVHVHSSGADHANCGLSPLPCSSLSHSMDAMKEAKSVTLDSSMVVSAPFESTASEWTLTQSSASHILSLTKDGQLKISTDSGSKLSLLSLHIIAKEVTTDRTSPLIEVGSGSITFSTCSIGDSGRMIPLTLCSVEGGSVSFEGGTTIVGPSTSHHLLRVVSGELSINSSLTITHSLSPRSVSLIHMTGGTTTIENSLASIVSSPTPLTVAGTASLVLSSVIDTFSIDLPTIVNQNGGSVTIISSSFSDGSLTNSFIASCGSMKIVDTRFTELRANSSSNGNQMRALTLTVNENECVVIGDENQAVEFVDCSSDGDGGAMFCSVNGGGELRMLNVSFSGCSSSGVGGGLAVAASENVLGSSLTIRATFSSCSCGSGAKGDWIHLMGWSFEDLIVLSNWEVSQSSLSSPTDDSLLFGVDMTEEPSSSYKNITLLIVTIEDSVHLDFELETTRTSLELTGKGDIKPNVKVEDGGMITASGNSLALNKLHFSTELTSSPSLISLSSEASLTITSCSFSSFTCSSNGSIVSGSVGMTQTLKLSGVTFEDCSSLVGTHSVHLDLFACTSTTPLLFKSLTFSHSTVTPSPDVLIVGKDLGGIVTRSLWEGTFESSPATQLWSEDTKHNITCSLLLYLTDIKSEIQVGGSQHADIDDCGHFGVGCTSLGKGIARMNSSVSTTTLTIASDLTFDKLISFVSEKEAILTRSAGVVFRRGQNGRFSLTAGKLVPQSIAFTTLETEFSESLFTITSSGSLSIKTCSFVGFKSTCAGSIVSGTVGDGQSFAIDGTSSFTSCSGGDGGCVNVRVGGSGSFELGGVFSKCSSSGKGGALYLDLTGSTESTQISFDSLSFSTVDRNSALEGSNMFVTSSSLSDLVTSEPFKALAPPAQTTPFDATEKNSFVGFESEKVKGSLLYFWHPHTATSGSVHVHSSGADHANCGLSPLPCSSLSHSMDAMKEAKSVTLDSSMVVSAPFESTASEWTLTQSSASHILSLTKDGQLKISTDSGSKLSLLSLHIIAKEVTTDRTSPLIEVGSGSITFSTCSIGDSGRMIPLTLCSVEGGSVSFEGGTTIVGPSTSHHLLRVVSGELSINSSLTITHSLSPRSVSLIHMTGGTTTIENSLASIVSSPTPLTVAGTASLVLSSVIDTFSIDLPTIVNQNGGSVTIISSSFSDGSLTNSFIASCGSMKIVDTRFTELRANSSSNGNQMRALTLTVNENECVVIGDENQAVEFVDCSSDGDGGAMFCSVNGGGELRMLNVSFSGCSSSGVGGGLAVAASENVLGSSLTIRATFSSCSCGSGAKGDWIHLMGWSFEDLIVLSNWEVSQSSLSSPTDDSLLFGVDMTEEPSSSYKNITLLYYLIDYRAETIFVGSGGRDKIGIVTIEDSVHLDFELETTRTSLELTGKGDIKPNVKVEDGGMITASGNSLALNKLHFSTELTSSPSLISLSSEASLTITSCSFSSFTCSSNGSIVSGSVGMTQTLKLSGVTFEDCSSLVGTHSVHLDLFACTSTTPLLFKSLTFSHSTVTPSPDVLIVGKDLGGIVTRSLWEGTFESSPATQLWSEDTKHNITCSLLLYLTDIKSEIQVGGSQHADIDDCGHFGVGCTSLGKGIARMNSSVSTTTLTIASDLTFDKLISFVSEKEAILTRSAGVVFRRGQNGRFSLTAGKLVPQSIAFTTLETEFSESLFTITSSGSLSIKTCSFVGFKSTCAGSIVSGTVGDGQSFAIDGTSSFTSCSGGDGGCVNVRVGGSGSFELGGVFSKCSSSGKGGALYLDLTGSTESTQISFDSLSFSTVDRNSALEGSNMFLSGRTDSTALSFLSLAFSVEDRNSAVEGSNIYVRDSDLPTLSASNPFLSLKPSTQTFFTKDQKNEFFGFSSTELKGSLLFFWFPHTIDSGPIHLHTFGEDQNNCGLEFLPCFSISQSLKSLKSNKTVVLDSDYTLNSPFEPIMFSWTLTQLPSFTFFMTEDGVILIESTDNHALTLLSLAICSEKLVAERTSPLVRVKSGRLSIDSCSFCDADTTIRSTLFVIEGGSVEIKGESSVIEPSPETPTFLTTSGSLTVLSLSITQSSTLRSTPLFLLSGGTTHFTDSLSSVVSSPAPFSVSGEATLTISSIAQVFSKTVSTIVDQNGGTVLINDCTFEEGLFSDSLLKGHGSLKIVGSTFKNINDQTTSNGNTGRAITIRVHLGEVVQIGDSSNVVEFIGCSSDEDGGALHCTVEAGGEFRLFNASFVQCSSKGVGGGFALLAAPDVSGGSLTVHATFSECTCGESNNGDWMYLSGYSFEKLIVVGNWAVIDSTISSPSQNSLLFGTDLAEQETSQYRMITLLYYLIGFEAPTIYVGEDGRDATGCGQRLWRCRTVDEGMTHLSGEETVKLVVSSEAFLTHSTPLGVNDVEIRSESGISKIMVETEGHLNNAQSTVQHTTTFSSLLFSLLEPSDRPLITSNRGLLNISSCKFEWTGDIPRQLISLSAGELHVNVLELTKASFSQTPFELSSFSTASFSNISLLNCTCQSLLNATNGTTLKIRDSMFDGVLPDSDTNSETICSWDTGLIQVTNCELVRIDTCQFCELSQGGLLVEGSHVTLHNCLFEHNSATNKQFPSVNRNIRCTGNGSINIPSVETSGMSEDVSNWIRSDDCSVTLAGTKLTSPFFIAQMSEKSTSTLNKKGDTLNIIIYGQTLIPCGLSLVVFEWDTKNKNQTKQRVTLDLITLNPEKWEENTLQFELHPQKDLSNLNKEMEWRGRLQFGAGVESTSWIKLRDCEASIRKAHATETVPWIVGAAVGGLLILLALIVILVLVRRCKKHNDEKEELKPMMGATEEGLLMEKVEMEDAWDGEDMKTTANMVKVNQDEFDRVFELNETKQHLNEKMVATAMQKPIEVMNCDNPGVKTFTMSHNTLYNRIHTSGEQLTDGEKHRIAQSIIRGLIQLRKMDSQNIGLKKLSPHWILFGPDKEVLLKTNDDVPDIGETGDGTGGGTGDGKNIEKGVEGLRWMAPDVYIKKDTTLNDHGTVFSLGLVLWEIETGSVPFGETDAANAQRQLGIGVQPPMDQIANPKLGEIIGKCLSLEPKARPNLKTVDEALSENLFTTSQRMEDFHQ</sequence>
<dbReference type="Gene3D" id="1.10.510.10">
    <property type="entry name" value="Transferase(Phosphotransferase) domain 1"/>
    <property type="match status" value="1"/>
</dbReference>
<evidence type="ECO:0000313" key="5">
    <source>
        <dbReference type="Proteomes" id="UP001281761"/>
    </source>
</evidence>
<name>A0ABQ9X9A3_9EUKA</name>
<dbReference type="PROSITE" id="PS50011">
    <property type="entry name" value="PROTEIN_KINASE_DOM"/>
    <property type="match status" value="1"/>
</dbReference>
<dbReference type="Proteomes" id="UP001281761">
    <property type="component" value="Unassembled WGS sequence"/>
</dbReference>
<dbReference type="Pfam" id="PF07714">
    <property type="entry name" value="PK_Tyr_Ser-Thr"/>
    <property type="match status" value="1"/>
</dbReference>
<gene>
    <name evidence="4" type="ORF">BLNAU_16048</name>
</gene>
<dbReference type="InterPro" id="IPR011050">
    <property type="entry name" value="Pectin_lyase_fold/virulence"/>
</dbReference>
<dbReference type="InterPro" id="IPR012334">
    <property type="entry name" value="Pectin_lyas_fold"/>
</dbReference>
<evidence type="ECO:0000256" key="2">
    <source>
        <dbReference type="SAM" id="Phobius"/>
    </source>
</evidence>
<reference evidence="4 5" key="1">
    <citation type="journal article" date="2022" name="bioRxiv">
        <title>Genomics of Preaxostyla Flagellates Illuminates Evolutionary Transitions and the Path Towards Mitochondrial Loss.</title>
        <authorList>
            <person name="Novak L.V.F."/>
            <person name="Treitli S.C."/>
            <person name="Pyrih J."/>
            <person name="Halakuc P."/>
            <person name="Pipaliya S.V."/>
            <person name="Vacek V."/>
            <person name="Brzon O."/>
            <person name="Soukal P."/>
            <person name="Eme L."/>
            <person name="Dacks J.B."/>
            <person name="Karnkowska A."/>
            <person name="Elias M."/>
            <person name="Hampl V."/>
        </authorList>
    </citation>
    <scope>NUCLEOTIDE SEQUENCE [LARGE SCALE GENOMIC DNA]</scope>
    <source>
        <strain evidence="4">NAU3</strain>
        <tissue evidence="4">Gut</tissue>
    </source>
</reference>
<evidence type="ECO:0000259" key="3">
    <source>
        <dbReference type="PROSITE" id="PS50011"/>
    </source>
</evidence>
<dbReference type="EMBL" id="JARBJD010000164">
    <property type="protein sequence ID" value="KAK2949048.1"/>
    <property type="molecule type" value="Genomic_DNA"/>
</dbReference>
<feature type="compositionally biased region" description="Polar residues" evidence="1">
    <location>
        <begin position="9"/>
        <end position="22"/>
    </location>
</feature>
<proteinExistence type="predicted"/>
<dbReference type="InterPro" id="IPR000719">
    <property type="entry name" value="Prot_kinase_dom"/>
</dbReference>
<dbReference type="InterPro" id="IPR051681">
    <property type="entry name" value="Ser/Thr_Kinases-Pseudokinases"/>
</dbReference>
<dbReference type="InterPro" id="IPR001245">
    <property type="entry name" value="Ser-Thr/Tyr_kinase_cat_dom"/>
</dbReference>
<organism evidence="4 5">
    <name type="scientific">Blattamonas nauphoetae</name>
    <dbReference type="NCBI Taxonomy" id="2049346"/>
    <lineage>
        <taxon>Eukaryota</taxon>
        <taxon>Metamonada</taxon>
        <taxon>Preaxostyla</taxon>
        <taxon>Oxymonadida</taxon>
        <taxon>Blattamonas</taxon>
    </lineage>
</organism>
<accession>A0ABQ9X9A3</accession>
<dbReference type="SUPFAM" id="SSF56112">
    <property type="entry name" value="Protein kinase-like (PK-like)"/>
    <property type="match status" value="1"/>
</dbReference>
<feature type="transmembrane region" description="Helical" evidence="2">
    <location>
        <begin position="4936"/>
        <end position="4958"/>
    </location>
</feature>
<feature type="region of interest" description="Disordered" evidence="1">
    <location>
        <begin position="1"/>
        <end position="22"/>
    </location>
</feature>
<dbReference type="InterPro" id="IPR011009">
    <property type="entry name" value="Kinase-like_dom_sf"/>
</dbReference>
<feature type="compositionally biased region" description="Gly residues" evidence="1">
    <location>
        <begin position="5128"/>
        <end position="5138"/>
    </location>
</feature>
<evidence type="ECO:0000313" key="4">
    <source>
        <dbReference type="EMBL" id="KAK2949048.1"/>
    </source>
</evidence>
<dbReference type="SUPFAM" id="SSF51126">
    <property type="entry name" value="Pectin lyase-like"/>
    <property type="match status" value="2"/>
</dbReference>
<evidence type="ECO:0000256" key="1">
    <source>
        <dbReference type="SAM" id="MobiDB-lite"/>
    </source>
</evidence>
<comment type="caution">
    <text evidence="4">The sequence shown here is derived from an EMBL/GenBank/DDBJ whole genome shotgun (WGS) entry which is preliminary data.</text>
</comment>
<dbReference type="SMART" id="SM00710">
    <property type="entry name" value="PbH1"/>
    <property type="match status" value="16"/>
</dbReference>
<protein>
    <recommendedName>
        <fullName evidence="3">Protein kinase domain-containing protein</fullName>
    </recommendedName>
</protein>
<keyword evidence="5" id="KW-1185">Reference proteome</keyword>
<keyword evidence="2" id="KW-0472">Membrane</keyword>
<dbReference type="PANTHER" id="PTHR44329">
    <property type="entry name" value="SERINE/THREONINE-PROTEIN KINASE TNNI3K-RELATED"/>
    <property type="match status" value="1"/>
</dbReference>